<sequence length="472" mass="53521">MINRSLDESVFPSTLKTAIVTPVHKSGDRQEVSNYRPISILPAISKVIEKVLAEQLVAHLNIENLLHPMQFGFRANHSTETACCYFLEVIKGSLDKGGVVGAVFLDLRKAFDTVNHSVLISKLSKFKLSVNVVNWIQSYLLGRSQCVRINDKMSSLKACVMGVPQGSILGPLLFSAYINDLPSMCDDVGTLMYADDTVLYACGKDPEQVAAKLSLAMEQVIEWLRYSCLTLNTDKTAVMYFVNKHKNMVFPNIIVGGQMIKKVDEFKYLGVTLDHNLTFKSHIKKMCHKVKYNIANFRHIRNSLTVEASKMYLNAMIFSCFHYCISCWSQANKTVLKPIRSLHKQALKTLDRKPQQYHHCDILDKYKILSFDNLIFYTDVRLVYKIIHDAAPPPLKSFVKLRSELISRSSRSASNGDCNVPKRGSALAQSVFSFKAVKEWNSLPTSLKLCTNFCTFTREVKKWILRNQPCQH</sequence>
<reference evidence="2" key="2">
    <citation type="submission" date="2025-09" db="UniProtKB">
        <authorList>
            <consortium name="Ensembl"/>
        </authorList>
    </citation>
    <scope>IDENTIFICATION</scope>
</reference>
<dbReference type="InterPro" id="IPR043502">
    <property type="entry name" value="DNA/RNA_pol_sf"/>
</dbReference>
<dbReference type="Proteomes" id="UP000261660">
    <property type="component" value="Unplaced"/>
</dbReference>
<dbReference type="AlphaFoldDB" id="A0A3Q3N1G1"/>
<dbReference type="InParanoid" id="A0A3Q3N1G1"/>
<dbReference type="PROSITE" id="PS50878">
    <property type="entry name" value="RT_POL"/>
    <property type="match status" value="1"/>
</dbReference>
<dbReference type="SUPFAM" id="SSF56672">
    <property type="entry name" value="DNA/RNA polymerases"/>
    <property type="match status" value="1"/>
</dbReference>
<dbReference type="GeneTree" id="ENSGT01120000271879"/>
<evidence type="ECO:0000313" key="2">
    <source>
        <dbReference type="Ensembl" id="ENSLBEP00000027665.1"/>
    </source>
</evidence>
<name>A0A3Q3N1G1_9LABR</name>
<proteinExistence type="predicted"/>
<dbReference type="STRING" id="56723.ENSLBEP00000027665"/>
<dbReference type="Pfam" id="PF00078">
    <property type="entry name" value="RVT_1"/>
    <property type="match status" value="1"/>
</dbReference>
<keyword evidence="3" id="KW-1185">Reference proteome</keyword>
<protein>
    <recommendedName>
        <fullName evidence="1">Reverse transcriptase domain-containing protein</fullName>
    </recommendedName>
</protein>
<dbReference type="PANTHER" id="PTHR33332">
    <property type="entry name" value="REVERSE TRANSCRIPTASE DOMAIN-CONTAINING PROTEIN"/>
    <property type="match status" value="1"/>
</dbReference>
<accession>A0A3Q3N1G1</accession>
<dbReference type="InterPro" id="IPR000477">
    <property type="entry name" value="RT_dom"/>
</dbReference>
<dbReference type="Ensembl" id="ENSLBET00000028983.1">
    <property type="protein sequence ID" value="ENSLBEP00000027665.1"/>
    <property type="gene ID" value="ENSLBEG00000020970.1"/>
</dbReference>
<reference evidence="2" key="1">
    <citation type="submission" date="2025-08" db="UniProtKB">
        <authorList>
            <consortium name="Ensembl"/>
        </authorList>
    </citation>
    <scope>IDENTIFICATION</scope>
</reference>
<feature type="domain" description="Reverse transcriptase" evidence="1">
    <location>
        <begin position="4"/>
        <end position="273"/>
    </location>
</feature>
<organism evidence="2 3">
    <name type="scientific">Labrus bergylta</name>
    <name type="common">ballan wrasse</name>
    <dbReference type="NCBI Taxonomy" id="56723"/>
    <lineage>
        <taxon>Eukaryota</taxon>
        <taxon>Metazoa</taxon>
        <taxon>Chordata</taxon>
        <taxon>Craniata</taxon>
        <taxon>Vertebrata</taxon>
        <taxon>Euteleostomi</taxon>
        <taxon>Actinopterygii</taxon>
        <taxon>Neopterygii</taxon>
        <taxon>Teleostei</taxon>
        <taxon>Neoteleostei</taxon>
        <taxon>Acanthomorphata</taxon>
        <taxon>Eupercaria</taxon>
        <taxon>Labriformes</taxon>
        <taxon>Labridae</taxon>
        <taxon>Labrus</taxon>
    </lineage>
</organism>
<evidence type="ECO:0000259" key="1">
    <source>
        <dbReference type="PROSITE" id="PS50878"/>
    </source>
</evidence>
<dbReference type="CDD" id="cd01650">
    <property type="entry name" value="RT_nLTR_like"/>
    <property type="match status" value="1"/>
</dbReference>
<evidence type="ECO:0000313" key="3">
    <source>
        <dbReference type="Proteomes" id="UP000261660"/>
    </source>
</evidence>